<feature type="domain" description="Reverse transcriptase" evidence="1">
    <location>
        <begin position="132"/>
        <end position="326"/>
    </location>
</feature>
<organism evidence="2 3">
    <name type="scientific">Methylophilus flavus</name>
    <dbReference type="NCBI Taxonomy" id="640084"/>
    <lineage>
        <taxon>Bacteria</taxon>
        <taxon>Pseudomonadati</taxon>
        <taxon>Pseudomonadota</taxon>
        <taxon>Betaproteobacteria</taxon>
        <taxon>Nitrosomonadales</taxon>
        <taxon>Methylophilaceae</taxon>
        <taxon>Methylophilus</taxon>
    </lineage>
</organism>
<dbReference type="RefSeq" id="WP_379033114.1">
    <property type="nucleotide sequence ID" value="NZ_JBHTLN010000001.1"/>
</dbReference>
<keyword evidence="2" id="KW-0808">Transferase</keyword>
<evidence type="ECO:0000313" key="3">
    <source>
        <dbReference type="Proteomes" id="UP001597206"/>
    </source>
</evidence>
<dbReference type="EMBL" id="JBHTLN010000001">
    <property type="protein sequence ID" value="MFD1122544.1"/>
    <property type="molecule type" value="Genomic_DNA"/>
</dbReference>
<evidence type="ECO:0000313" key="2">
    <source>
        <dbReference type="EMBL" id="MFD1122544.1"/>
    </source>
</evidence>
<name>A0ABW3P8H8_9PROT</name>
<keyword evidence="2" id="KW-0695">RNA-directed DNA polymerase</keyword>
<dbReference type="Proteomes" id="UP001597206">
    <property type="component" value="Unassembled WGS sequence"/>
</dbReference>
<accession>A0ABW3P8H8</accession>
<keyword evidence="2" id="KW-0548">Nucleotidyltransferase</keyword>
<comment type="caution">
    <text evidence="2">The sequence shown here is derived from an EMBL/GenBank/DDBJ whole genome shotgun (WGS) entry which is preliminary data.</text>
</comment>
<dbReference type="CDD" id="cd01646">
    <property type="entry name" value="RT_Bac_retron_I"/>
    <property type="match status" value="1"/>
</dbReference>
<gene>
    <name evidence="2" type="ORF">ACFQ2T_08525</name>
</gene>
<keyword evidence="3" id="KW-1185">Reference proteome</keyword>
<protein>
    <submittedName>
        <fullName evidence="2">RNA-directed DNA polymerase</fullName>
    </submittedName>
</protein>
<reference evidence="3" key="1">
    <citation type="journal article" date="2019" name="Int. J. Syst. Evol. Microbiol.">
        <title>The Global Catalogue of Microorganisms (GCM) 10K type strain sequencing project: providing services to taxonomists for standard genome sequencing and annotation.</title>
        <authorList>
            <consortium name="The Broad Institute Genomics Platform"/>
            <consortium name="The Broad Institute Genome Sequencing Center for Infectious Disease"/>
            <person name="Wu L."/>
            <person name="Ma J."/>
        </authorList>
    </citation>
    <scope>NUCLEOTIDE SEQUENCE [LARGE SCALE GENOMIC DNA]</scope>
    <source>
        <strain evidence="3">CCUG 58411</strain>
    </source>
</reference>
<dbReference type="GO" id="GO:0003964">
    <property type="term" value="F:RNA-directed DNA polymerase activity"/>
    <property type="evidence" value="ECO:0007669"/>
    <property type="project" value="UniProtKB-KW"/>
</dbReference>
<evidence type="ECO:0000259" key="1">
    <source>
        <dbReference type="Pfam" id="PF00078"/>
    </source>
</evidence>
<sequence>MNELPQNLIEIAYKKLKQMIYYEKNHLFLRERLAEFECGNDFASRLADLNRVITMNDPSSSEKFRSWLADIEFALLPKGIKTDDIPNQEEGTFVTNVTSQTNYTIEKVNYIFNGPIELHLISVLWLMIQGPKLDSTLSENCMGSRLHPLVGNEDDYSAHLFKKYHELYSKWRDDGVKKARDLLIEEGRSVCIIALDIQEFYYRVQIDWEKLEQKLKRTRHSIETNNALYNHIYERENLGERLFECVRSICYFYQDLISEKLSITHPDIPDTTIGLPIGLCASPLIANWHLQEFDDAILNKVRPAYYGRYVDDIFLVITSESQFASKKDPIKFILKEVLVNNQILHWHEDKNRYELCLKPGLFLQRKKCIVQFFDSSHSIAGLEKFKKEIEENASDFAMLPVEGDDSPVEQVAYDLLYDGSSNKLRNVKEIAENRWDLAKHLTKQTQLYLLASNPASSQTQIELFRFFKGKNAIAYWDMWERVIAFFVISENIGAAFDFTQLITAEIKKIRSIENNVTRLLRNTLLEHLRISYEICLAVKFPDNKFMTYNSTNNKWRLSNLIRHHLVSVPLLNYTTFNGDLTSPKEVIEVELNYESISLSPRFIHFDECLGFINSGFSAETENDWISEADKLYDLFHGSKIEDVRIEITDTLGE</sequence>
<dbReference type="Pfam" id="PF00078">
    <property type="entry name" value="RVT_1"/>
    <property type="match status" value="1"/>
</dbReference>
<proteinExistence type="predicted"/>
<dbReference type="InterPro" id="IPR000477">
    <property type="entry name" value="RT_dom"/>
</dbReference>